<keyword evidence="4" id="KW-1185">Reference proteome</keyword>
<dbReference type="EMBL" id="JARYGX010000018">
    <property type="protein sequence ID" value="MDH7453091.1"/>
    <property type="molecule type" value="Genomic_DNA"/>
</dbReference>
<evidence type="ECO:0000313" key="3">
    <source>
        <dbReference type="EMBL" id="MDH7453091.1"/>
    </source>
</evidence>
<feature type="coiled-coil region" evidence="1">
    <location>
        <begin position="49"/>
        <end position="83"/>
    </location>
</feature>
<organism evidence="3 4">
    <name type="scientific">Luteimonas composti</name>
    <dbReference type="NCBI Taxonomy" id="398257"/>
    <lineage>
        <taxon>Bacteria</taxon>
        <taxon>Pseudomonadati</taxon>
        <taxon>Pseudomonadota</taxon>
        <taxon>Gammaproteobacteria</taxon>
        <taxon>Lysobacterales</taxon>
        <taxon>Lysobacteraceae</taxon>
        <taxon>Luteimonas</taxon>
    </lineage>
</organism>
<feature type="signal peptide" evidence="2">
    <location>
        <begin position="1"/>
        <end position="29"/>
    </location>
</feature>
<reference evidence="3" key="2">
    <citation type="submission" date="2023-04" db="EMBL/GenBank/DDBJ databases">
        <authorList>
            <person name="Sun J.-Q."/>
        </authorList>
    </citation>
    <scope>NUCLEOTIDE SEQUENCE</scope>
    <source>
        <strain evidence="3">CC-YY355</strain>
    </source>
</reference>
<dbReference type="PROSITE" id="PS51257">
    <property type="entry name" value="PROKAR_LIPOPROTEIN"/>
    <property type="match status" value="1"/>
</dbReference>
<feature type="chain" id="PRO_5047412980" description="Type IV secretion system protein VirB5" evidence="2">
    <location>
        <begin position="30"/>
        <end position="258"/>
    </location>
</feature>
<evidence type="ECO:0000256" key="2">
    <source>
        <dbReference type="SAM" id="SignalP"/>
    </source>
</evidence>
<reference evidence="3" key="1">
    <citation type="journal article" date="2007" name="Int. J. Syst. Evol. Microbiol.">
        <title>Luteimonas composti sp. nov., a moderately thermophilic bacterium isolated from food waste.</title>
        <authorList>
            <person name="Young C.C."/>
            <person name="Kampfer P."/>
            <person name="Chen W.M."/>
            <person name="Yen W.S."/>
            <person name="Arun A.B."/>
            <person name="Lai W.A."/>
            <person name="Shen F.T."/>
            <person name="Rekha P.D."/>
            <person name="Lin K.Y."/>
            <person name="Chou J.H."/>
        </authorList>
    </citation>
    <scope>NUCLEOTIDE SEQUENCE</scope>
    <source>
        <strain evidence="3">CC-YY355</strain>
    </source>
</reference>
<evidence type="ECO:0000313" key="4">
    <source>
        <dbReference type="Proteomes" id="UP001160550"/>
    </source>
</evidence>
<gene>
    <name evidence="3" type="ORF">QF205_08405</name>
</gene>
<proteinExistence type="predicted"/>
<dbReference type="Proteomes" id="UP001160550">
    <property type="component" value="Unassembled WGS sequence"/>
</dbReference>
<evidence type="ECO:0008006" key="5">
    <source>
        <dbReference type="Google" id="ProtNLM"/>
    </source>
</evidence>
<accession>A0ABT6MR30</accession>
<name>A0ABT6MR30_9GAMM</name>
<evidence type="ECO:0000256" key="1">
    <source>
        <dbReference type="SAM" id="Coils"/>
    </source>
</evidence>
<keyword evidence="2" id="KW-0732">Signal</keyword>
<comment type="caution">
    <text evidence="3">The sequence shown here is derived from an EMBL/GenBank/DDBJ whole genome shotgun (WGS) entry which is preliminary data.</text>
</comment>
<dbReference type="RefSeq" id="WP_280942306.1">
    <property type="nucleotide sequence ID" value="NZ_JARYGX010000018.1"/>
</dbReference>
<keyword evidence="1" id="KW-0175">Coiled coil</keyword>
<sequence length="258" mass="28883">MSRERMKRLVQRPAVVAALVAGCMWVPLASGQAIVADPAHTITNKLAWIAQYQQKYDQLRRQIQQYEAQLRDLEQKYVRGQAFKGGAGYRETLAERGLNDFVDERCGSADSLPRAPARIAEISRRQLQNCMAIVQTENTRYNVMVKILNRLSERDREMDEIRRQAENVPEDQPGALDRVDNNIAQLEARVTTDVQNASTLLGAYDAALQALHTEQVWLGQAAFSDEAARKGGIAGLMDTAVQYGTLKAALGVARRRDR</sequence>
<protein>
    <recommendedName>
        <fullName evidence="5">Type IV secretion system protein VirB5</fullName>
    </recommendedName>
</protein>